<accession>A0AA37QA49</accession>
<comment type="caution">
    <text evidence="10">The sequence shown here is derived from an EMBL/GenBank/DDBJ whole genome shotgun (WGS) entry which is preliminary data.</text>
</comment>
<comment type="similarity">
    <text evidence="8">Belongs to the anion channel-forming bestrophin (TC 1.A.46) family.</text>
</comment>
<sequence>MITYDPKNWVRVLLDFPRSPVFRTLAIDVLLAGVWGGLVAWIELDVVRVALPIGPSFLSILGIILGLLLVFRTNTAYDRWWEGRRLWGQLLNVSRALAHQLDAQLAPDAPQRRVYAAMMAAFPAALAAHLRRARTADGPHVPNQLVRDLSRQVHGDVLIGALPREAAVALTPLLVAYDDVTGACERIRNTPIPFSYSSYVKQFVLLYALVLPFGLVREFRYATIIASMMTFFATMGLELLAVEIEEPFGTDPNDLPLDDIAARARRDVHELLGVEPG</sequence>
<evidence type="ECO:0000256" key="6">
    <source>
        <dbReference type="ARBA" id="ARBA00023065"/>
    </source>
</evidence>
<evidence type="ECO:0000256" key="4">
    <source>
        <dbReference type="ARBA" id="ARBA00022692"/>
    </source>
</evidence>
<keyword evidence="3" id="KW-1003">Cell membrane</keyword>
<comment type="subcellular location">
    <subcellularLocation>
        <location evidence="1">Cell membrane</location>
        <topology evidence="1">Multi-pass membrane protein</topology>
    </subcellularLocation>
</comment>
<feature type="transmembrane region" description="Helical" evidence="9">
    <location>
        <begin position="21"/>
        <end position="41"/>
    </location>
</feature>
<dbReference type="RefSeq" id="WP_284349601.1">
    <property type="nucleotide sequence ID" value="NZ_BRXS01000002.1"/>
</dbReference>
<dbReference type="AlphaFoldDB" id="A0AA37QA49"/>
<protein>
    <submittedName>
        <fullName evidence="10">Membrane protein</fullName>
    </submittedName>
</protein>
<evidence type="ECO:0000256" key="3">
    <source>
        <dbReference type="ARBA" id="ARBA00022475"/>
    </source>
</evidence>
<gene>
    <name evidence="10" type="ORF">rosag_16740</name>
</gene>
<evidence type="ECO:0000256" key="8">
    <source>
        <dbReference type="ARBA" id="ARBA00034708"/>
    </source>
</evidence>
<dbReference type="GO" id="GO:0005254">
    <property type="term" value="F:chloride channel activity"/>
    <property type="evidence" value="ECO:0007669"/>
    <property type="project" value="InterPro"/>
</dbReference>
<feature type="transmembrane region" description="Helical" evidence="9">
    <location>
        <begin position="221"/>
        <end position="242"/>
    </location>
</feature>
<evidence type="ECO:0000256" key="1">
    <source>
        <dbReference type="ARBA" id="ARBA00004651"/>
    </source>
</evidence>
<dbReference type="Pfam" id="PF25539">
    <property type="entry name" value="Bestrophin_2"/>
    <property type="match status" value="1"/>
</dbReference>
<evidence type="ECO:0000256" key="5">
    <source>
        <dbReference type="ARBA" id="ARBA00022989"/>
    </source>
</evidence>
<evidence type="ECO:0000313" key="10">
    <source>
        <dbReference type="EMBL" id="GLC25161.1"/>
    </source>
</evidence>
<dbReference type="Proteomes" id="UP001161325">
    <property type="component" value="Unassembled WGS sequence"/>
</dbReference>
<evidence type="ECO:0000256" key="7">
    <source>
        <dbReference type="ARBA" id="ARBA00023136"/>
    </source>
</evidence>
<keyword evidence="6" id="KW-0406">Ion transport</keyword>
<dbReference type="EMBL" id="BRXS01000002">
    <property type="protein sequence ID" value="GLC25161.1"/>
    <property type="molecule type" value="Genomic_DNA"/>
</dbReference>
<name>A0AA37QA49_9BACT</name>
<dbReference type="PANTHER" id="PTHR33281">
    <property type="entry name" value="UPF0187 PROTEIN YNEE"/>
    <property type="match status" value="1"/>
</dbReference>
<reference evidence="10" key="1">
    <citation type="submission" date="2022-08" db="EMBL/GenBank/DDBJ databases">
        <title>Draft genome sequencing of Roseisolibacter agri AW1220.</title>
        <authorList>
            <person name="Tobiishi Y."/>
            <person name="Tonouchi A."/>
        </authorList>
    </citation>
    <scope>NUCLEOTIDE SEQUENCE</scope>
    <source>
        <strain evidence="10">AW1220</strain>
    </source>
</reference>
<evidence type="ECO:0000256" key="2">
    <source>
        <dbReference type="ARBA" id="ARBA00022448"/>
    </source>
</evidence>
<keyword evidence="2" id="KW-0813">Transport</keyword>
<keyword evidence="7 9" id="KW-0472">Membrane</keyword>
<feature type="transmembrane region" description="Helical" evidence="9">
    <location>
        <begin position="53"/>
        <end position="71"/>
    </location>
</feature>
<dbReference type="InterPro" id="IPR044669">
    <property type="entry name" value="YneE/VCCN1/2-like"/>
</dbReference>
<dbReference type="PANTHER" id="PTHR33281:SF19">
    <property type="entry name" value="VOLTAGE-DEPENDENT ANION CHANNEL-FORMING PROTEIN YNEE"/>
    <property type="match status" value="1"/>
</dbReference>
<keyword evidence="4 9" id="KW-0812">Transmembrane</keyword>
<dbReference type="GO" id="GO:0005886">
    <property type="term" value="C:plasma membrane"/>
    <property type="evidence" value="ECO:0007669"/>
    <property type="project" value="UniProtKB-SubCell"/>
</dbReference>
<proteinExistence type="inferred from homology"/>
<keyword evidence="11" id="KW-1185">Reference proteome</keyword>
<keyword evidence="5 9" id="KW-1133">Transmembrane helix</keyword>
<evidence type="ECO:0000313" key="11">
    <source>
        <dbReference type="Proteomes" id="UP001161325"/>
    </source>
</evidence>
<feature type="transmembrane region" description="Helical" evidence="9">
    <location>
        <begin position="196"/>
        <end position="215"/>
    </location>
</feature>
<organism evidence="10 11">
    <name type="scientific">Roseisolibacter agri</name>
    <dbReference type="NCBI Taxonomy" id="2014610"/>
    <lineage>
        <taxon>Bacteria</taxon>
        <taxon>Pseudomonadati</taxon>
        <taxon>Gemmatimonadota</taxon>
        <taxon>Gemmatimonadia</taxon>
        <taxon>Gemmatimonadales</taxon>
        <taxon>Gemmatimonadaceae</taxon>
        <taxon>Roseisolibacter</taxon>
    </lineage>
</organism>
<evidence type="ECO:0000256" key="9">
    <source>
        <dbReference type="SAM" id="Phobius"/>
    </source>
</evidence>